<dbReference type="AlphaFoldDB" id="A0A0F9CEY1"/>
<accession>A0A0F9CEY1</accession>
<reference evidence="1" key="1">
    <citation type="journal article" date="2015" name="Nature">
        <title>Complex archaea that bridge the gap between prokaryotes and eukaryotes.</title>
        <authorList>
            <person name="Spang A."/>
            <person name="Saw J.H."/>
            <person name="Jorgensen S.L."/>
            <person name="Zaremba-Niedzwiedzka K."/>
            <person name="Martijn J."/>
            <person name="Lind A.E."/>
            <person name="van Eijk R."/>
            <person name="Schleper C."/>
            <person name="Guy L."/>
            <person name="Ettema T.J."/>
        </authorList>
    </citation>
    <scope>NUCLEOTIDE SEQUENCE</scope>
</reference>
<comment type="caution">
    <text evidence="1">The sequence shown here is derived from an EMBL/GenBank/DDBJ whole genome shotgun (WGS) entry which is preliminary data.</text>
</comment>
<sequence>MALEFQKQTNIRSFEEIVGSVADIGTVVEKGIVQPSIGAAPELTFGQKWKKYFSTAGDEARWTKPDRYEKFYTAVTWPAKTTLKSIGSVINRANKFLTEISPVPEMMKTTSTLDPSALRDIFPSIWSARKVFYPVPGSADELKTMGEAMSEDWYEPLVGKKAPWWYTISMDAAFETLLFAGPAAQRASRVRNASVSNVPLVKAEIKAAKRIFSVRQIAKMQPAKVRAVLAKESAMIVLSKAEKAQLLKRGYKPIQIQNMTPLEAYQVMDDVPMIESAANTNLASATKQAVDRLTAGIKRAKRLHPQKERMISLEKSRRVAVAQQIRKSQMGEKAALASRGPLKGEYSVPAFTAPDIVPADRYYLFESLRTSKMPYFRYRNTSDALLKILRGDMPARGETALLQRHFGSGLSKAILQKRAFGEKAWQGTLDILNIPRATLASWDLSFPLRQGIMLLPGHPKQWAKSFAQMIKSARPGHKGKEYA</sequence>
<dbReference type="EMBL" id="LAZR01033491">
    <property type="protein sequence ID" value="KKL47928.1"/>
    <property type="molecule type" value="Genomic_DNA"/>
</dbReference>
<proteinExistence type="predicted"/>
<protein>
    <submittedName>
        <fullName evidence="1">Uncharacterized protein</fullName>
    </submittedName>
</protein>
<name>A0A0F9CEY1_9ZZZZ</name>
<feature type="non-terminal residue" evidence="1">
    <location>
        <position position="483"/>
    </location>
</feature>
<organism evidence="1">
    <name type="scientific">marine sediment metagenome</name>
    <dbReference type="NCBI Taxonomy" id="412755"/>
    <lineage>
        <taxon>unclassified sequences</taxon>
        <taxon>metagenomes</taxon>
        <taxon>ecological metagenomes</taxon>
    </lineage>
</organism>
<evidence type="ECO:0000313" key="1">
    <source>
        <dbReference type="EMBL" id="KKL47928.1"/>
    </source>
</evidence>
<gene>
    <name evidence="1" type="ORF">LCGC14_2330620</name>
</gene>